<dbReference type="InterPro" id="IPR016036">
    <property type="entry name" value="Malonyl_transacylase_ACP-bd"/>
</dbReference>
<dbReference type="PROSITE" id="PS52004">
    <property type="entry name" value="KS3_2"/>
    <property type="match status" value="1"/>
</dbReference>
<dbReference type="InterPro" id="IPR014043">
    <property type="entry name" value="Acyl_transferase_dom"/>
</dbReference>
<evidence type="ECO:0000256" key="5">
    <source>
        <dbReference type="SAM" id="MobiDB-lite"/>
    </source>
</evidence>
<feature type="domain" description="Ketosynthase family 3 (KS3)" evidence="7">
    <location>
        <begin position="366"/>
        <end position="798"/>
    </location>
</feature>
<dbReference type="Pfam" id="PF00698">
    <property type="entry name" value="Acyl_transf_1"/>
    <property type="match status" value="1"/>
</dbReference>
<dbReference type="Pfam" id="PF02801">
    <property type="entry name" value="Ketoacyl-synt_C"/>
    <property type="match status" value="1"/>
</dbReference>
<dbReference type="PROSITE" id="PS50075">
    <property type="entry name" value="CARRIER"/>
    <property type="match status" value="2"/>
</dbReference>
<feature type="compositionally biased region" description="Low complexity" evidence="5">
    <location>
        <begin position="1742"/>
        <end position="1757"/>
    </location>
</feature>
<dbReference type="Pfam" id="PF22621">
    <property type="entry name" value="CurL-like_PKS_C"/>
    <property type="match status" value="1"/>
</dbReference>
<evidence type="ECO:0000259" key="8">
    <source>
        <dbReference type="PROSITE" id="PS52019"/>
    </source>
</evidence>
<feature type="region of interest" description="N-terminal hotdog fold" evidence="4">
    <location>
        <begin position="1287"/>
        <end position="1419"/>
    </location>
</feature>
<dbReference type="InterPro" id="IPR029058">
    <property type="entry name" value="AB_hydrolase_fold"/>
</dbReference>
<dbReference type="Gene3D" id="3.40.50.1820">
    <property type="entry name" value="alpha/beta hydrolase"/>
    <property type="match status" value="1"/>
</dbReference>
<evidence type="ECO:0000256" key="1">
    <source>
        <dbReference type="ARBA" id="ARBA00022450"/>
    </source>
</evidence>
<dbReference type="PANTHER" id="PTHR43775:SF37">
    <property type="entry name" value="SI:DKEY-61P9.11"/>
    <property type="match status" value="1"/>
</dbReference>
<feature type="region of interest" description="Disordered" evidence="5">
    <location>
        <begin position="1879"/>
        <end position="1899"/>
    </location>
</feature>
<dbReference type="Pfam" id="PF14765">
    <property type="entry name" value="PS-DH"/>
    <property type="match status" value="1"/>
</dbReference>
<dbReference type="FunFam" id="3.40.50.1820:FF:000116">
    <property type="entry name" value="Sterigmatocystin biosynthesis polyketide synthase"/>
    <property type="match status" value="1"/>
</dbReference>
<dbReference type="InterPro" id="IPR016039">
    <property type="entry name" value="Thiolase-like"/>
</dbReference>
<proteinExistence type="predicted"/>
<feature type="active site" description="Proton donor; for dehydratase activity" evidence="4">
    <location>
        <position position="1507"/>
    </location>
</feature>
<dbReference type="PROSITE" id="PS00012">
    <property type="entry name" value="PHOSPHOPANTETHEINE"/>
    <property type="match status" value="1"/>
</dbReference>
<dbReference type="InterPro" id="IPR020806">
    <property type="entry name" value="PKS_PP-bd"/>
</dbReference>
<dbReference type="InterPro" id="IPR001031">
    <property type="entry name" value="Thioesterase"/>
</dbReference>
<dbReference type="PROSITE" id="PS52019">
    <property type="entry name" value="PKS_MFAS_DH"/>
    <property type="match status" value="1"/>
</dbReference>
<protein>
    <submittedName>
        <fullName evidence="9">Polyketide synthase</fullName>
    </submittedName>
</protein>
<dbReference type="GO" id="GO:0031177">
    <property type="term" value="F:phosphopantetheine binding"/>
    <property type="evidence" value="ECO:0007669"/>
    <property type="project" value="InterPro"/>
</dbReference>
<dbReference type="FunFam" id="3.40.366.10:FF:000002">
    <property type="entry name" value="Probable polyketide synthase 2"/>
    <property type="match status" value="1"/>
</dbReference>
<organism evidence="9 10">
    <name type="scientific">Exophiala viscosa</name>
    <dbReference type="NCBI Taxonomy" id="2486360"/>
    <lineage>
        <taxon>Eukaryota</taxon>
        <taxon>Fungi</taxon>
        <taxon>Dikarya</taxon>
        <taxon>Ascomycota</taxon>
        <taxon>Pezizomycotina</taxon>
        <taxon>Eurotiomycetes</taxon>
        <taxon>Chaetothyriomycetidae</taxon>
        <taxon>Chaetothyriales</taxon>
        <taxon>Herpotrichiellaceae</taxon>
        <taxon>Exophiala</taxon>
    </lineage>
</organism>
<keyword evidence="10" id="KW-1185">Reference proteome</keyword>
<dbReference type="InterPro" id="IPR014031">
    <property type="entry name" value="Ketoacyl_synth_C"/>
</dbReference>
<dbReference type="Gene3D" id="1.10.1200.10">
    <property type="entry name" value="ACP-like"/>
    <property type="match status" value="2"/>
</dbReference>
<dbReference type="PROSITE" id="PS00606">
    <property type="entry name" value="KS3_1"/>
    <property type="match status" value="1"/>
</dbReference>
<dbReference type="SUPFAM" id="SSF47336">
    <property type="entry name" value="ACP-like"/>
    <property type="match status" value="2"/>
</dbReference>
<dbReference type="SMART" id="SM00825">
    <property type="entry name" value="PKS_KS"/>
    <property type="match status" value="1"/>
</dbReference>
<feature type="active site" description="Proton acceptor; for dehydratase activity" evidence="4">
    <location>
        <position position="1319"/>
    </location>
</feature>
<evidence type="ECO:0000256" key="2">
    <source>
        <dbReference type="ARBA" id="ARBA00022553"/>
    </source>
</evidence>
<dbReference type="InterPro" id="IPR016035">
    <property type="entry name" value="Acyl_Trfase/lysoPLipase"/>
</dbReference>
<evidence type="ECO:0000313" key="9">
    <source>
        <dbReference type="EMBL" id="KAI1615666.1"/>
    </source>
</evidence>
<dbReference type="Proteomes" id="UP001203852">
    <property type="component" value="Unassembled WGS sequence"/>
</dbReference>
<dbReference type="Pfam" id="PF16073">
    <property type="entry name" value="SAT"/>
    <property type="match status" value="1"/>
</dbReference>
<dbReference type="SUPFAM" id="SSF52151">
    <property type="entry name" value="FabD/lysophospholipase-like"/>
    <property type="match status" value="2"/>
</dbReference>
<feature type="region of interest" description="Disordered" evidence="5">
    <location>
        <begin position="1631"/>
        <end position="1664"/>
    </location>
</feature>
<dbReference type="InterPro" id="IPR032088">
    <property type="entry name" value="SAT"/>
</dbReference>
<feature type="compositionally biased region" description="Basic and acidic residues" evidence="5">
    <location>
        <begin position="1777"/>
        <end position="1786"/>
    </location>
</feature>
<dbReference type="InterPro" id="IPR020841">
    <property type="entry name" value="PKS_Beta-ketoAc_synthase_dom"/>
</dbReference>
<dbReference type="SUPFAM" id="SSF55048">
    <property type="entry name" value="Probable ACP-binding domain of malonyl-CoA ACP transacylase"/>
    <property type="match status" value="1"/>
</dbReference>
<gene>
    <name evidence="9" type="ORF">EDD36DRAFT_463165</name>
</gene>
<name>A0AAN6IFL6_9EURO</name>
<dbReference type="GO" id="GO:0006633">
    <property type="term" value="P:fatty acid biosynthetic process"/>
    <property type="evidence" value="ECO:0007669"/>
    <property type="project" value="InterPro"/>
</dbReference>
<feature type="domain" description="PKS/mFAS DH" evidence="8">
    <location>
        <begin position="1287"/>
        <end position="1594"/>
    </location>
</feature>
<dbReference type="SMART" id="SM00823">
    <property type="entry name" value="PKS_PP"/>
    <property type="match status" value="2"/>
</dbReference>
<feature type="region of interest" description="C-terminal hotdog fold" evidence="4">
    <location>
        <begin position="1447"/>
        <end position="1594"/>
    </location>
</feature>
<comment type="caution">
    <text evidence="9">The sequence shown here is derived from an EMBL/GenBank/DDBJ whole genome shotgun (WGS) entry which is preliminary data.</text>
</comment>
<feature type="domain" description="Carrier" evidence="6">
    <location>
        <begin position="1661"/>
        <end position="1738"/>
    </location>
</feature>
<keyword evidence="1" id="KW-0596">Phosphopantetheine</keyword>
<evidence type="ECO:0000259" key="6">
    <source>
        <dbReference type="PROSITE" id="PS50075"/>
    </source>
</evidence>
<dbReference type="Gene3D" id="3.40.366.10">
    <property type="entry name" value="Malonyl-Coenzyme A Acyl Carrier Protein, domain 2"/>
    <property type="match status" value="2"/>
</dbReference>
<dbReference type="SUPFAM" id="SSF53474">
    <property type="entry name" value="alpha/beta-Hydrolases"/>
    <property type="match status" value="1"/>
</dbReference>
<sequence>MEEVYVFGDQTADCRAFFTKVFTRKDDVLLQSFLERAGDALRVENKYRSHPSKAVPNFSTVQELVDRYYRGEAKDAAVESALVCISQFTHFIGTFEERTPSYIPHNADARLVGLCTGLIAATAIASADSLTALVPLAVEAVRIAFRAGAHVGRVAEQIEGDSKSLSWSTIVAADEKSAQAALDAFHKEKGTSPTSKLWISASSATSVTISGPPSTKASLFEDSEFFRTHKNAPVSIYAPYHASHLHSQSDLDKILRPQTKAIFGNTTVGYPVCSSVTGQPIPGANGYELLQGALREVVVQPLRWDKVLKYCASGKPSEAKVFAVGPTNLSSSVVSALKAVTPNVTLEDQSHWNTVAAAGTQNSKRESDIAIVGYSGRFPDAADNELFWQLLEKGLDVHRPIPPDRFPVDTHTDPTSKKKNTSHTPFGNFIERPGLFDARFFNMSPREAAQTDPMQRLMLATGYEAMEMAGIVPGRTPSTKHDRIGTFYGQTSDDWREVNAAQDIDTYFISGGVRAFGPGRINYFFKFSGPSFSVDTACSSSFAAINVAITALRANECDTAFTGGANVLTNSDIFSGLSRGHFLSRTGSCKTWDNDADGYCRGDGVCTVILKRLDDAMADRDPILGVVRGIGTNHSAEAVSITHPCAENQSFLFDKVLKECNVPCNDVNYVEMHGTGTQAGDGIEMESVSSVFAPRQGRRRPDQPLYVGAVKSNIGHGEAVSGVSALIKVLLMLQKSKIPPHTGIKKQMNKNFAPDLKERNVNIAFQTTPFPRPAGGKRTVFINNFSAAGGNTAMLLQDGPEVPVEPTSDPRSTQVVTVSAKSLAAFKNTLSKYEAYLASNPNVGLTDLAYTVTARRSHYNYRAAFPVQSMSQLQQSLKAVQEQTHNPIPLASPQIAMAFTGQGSQYTGMGQKLYETSKQFRNDIEEFNEIALRQGLPSIMPLIDGSVEVQHLPPTIVQLGMCCIQMALTRLWATWGVTPSVVIGHSLGEYAALQAAGVLSIADTIYLVGMRAQLLEQKCTAGTHAMLAVRSPVGGLQDVVANSQGKIEIACINGVSDTVLSGTMGDIDTVAQKLADAGQKCTKLKLPFAFHSSQVDPILADFEKLATAVKYHAPRVPVISPLLSDVVSVGGVFDAFYLSRHCRKTVDFVGGLSSGMSSATISETSLWLEVGGHPLCASMIKSCLSTPTLATMRRDEDPWKIISTSMAGLYTAGKALNWDAFHKENESLRVLNDLPFYGYDQKNYWLQYSGDWLIHKGDYPKAIAPAPATAAPSAPVKARKYLSTSVQGIVSEEVKGRTVKIVAESDFAHPKLFPVIAGHLVNGSGLCPSTLYVDIAHTLINYGVDLVAPGEKVDINIGGMDNPAPLLLKNINQPESQIFRMNMTIDMDARKADFNVTSNNGKKDVVHAKCVIRFEDAAAWKEEWSKTSYLIQSRIDLLKHKMENGEADKVSRSMAYKLFGALVDYSDIYQGMQSVIFDGPEFEATSTIKLRAGPNDGDFFFSPYHVDSACHLSGFTVNATVNRMEECYISHGWGNLRFTEPLKHDKQYFAYVKMQPVAGSKMRAGDVYVFNENKEVIGVAGAVRFQCIPRKLMDVMMPKPKAAAAGKASVSAAPAASKVAASPVGKPAAPVQATVSAPAPKPKVKKSVKAPKIKAPTPPKASSGGLVARAFDIIAKEIDVEQNELNDDIQWADMGVDSLMSLTISGKFREDLDLEVESTLFTDFASVGALRKHLSGMSAPEAVPAGDASSVSSADSGSESDEDTVESGITTPDTEDFPNKAAEHGKSAAVEAVAQAPSAATDGGDMIETIRIVIAQEMEMDLGEITDTTDLSNLGMDSLMALTVLGKLREEHEIDLDPTILADNPSLGHLRKALGLEKQKAAPAPGPARISASAPAPAPVPKTEVKQNMIVAPAAPPVEVVIQMPPATSVLLQGNPKTATKNLFLFPDGSGSATSYVSIPAIDSKNLAVYGLNCPFMKDPTSYTCGIEGVSKLYMEEVMRRQPFGPYILGGWSAGGVVAYEVTRQLADLQKMHPDKNFSVEKLILIDSPCPIRLEPLPARLHHFFDEIGLLGTGTGKTPNWLLPHFEYSIKALTAYRPELKSTRDFKAPPTLLIWATDGVCGKPGDKKPPPQADDPKSMKWLLENRTDFGPNGWDKLLGGEVCKMVTVNGNHFTMMKPPVAKGVGQFIRESLLM</sequence>
<keyword evidence="2" id="KW-0597">Phosphoprotein</keyword>
<dbReference type="InterPro" id="IPR001227">
    <property type="entry name" value="Ac_transferase_dom_sf"/>
</dbReference>
<dbReference type="Pfam" id="PF00550">
    <property type="entry name" value="PP-binding"/>
    <property type="match status" value="2"/>
</dbReference>
<dbReference type="SUPFAM" id="SSF53901">
    <property type="entry name" value="Thiolase-like"/>
    <property type="match status" value="1"/>
</dbReference>
<evidence type="ECO:0000256" key="3">
    <source>
        <dbReference type="ARBA" id="ARBA00022679"/>
    </source>
</evidence>
<dbReference type="InterPro" id="IPR050091">
    <property type="entry name" value="PKS_NRPS_Biosynth_Enz"/>
</dbReference>
<dbReference type="InterPro" id="IPR049551">
    <property type="entry name" value="PKS_DH_C"/>
</dbReference>
<dbReference type="Gene3D" id="3.30.70.3290">
    <property type="match status" value="1"/>
</dbReference>
<dbReference type="InterPro" id="IPR014030">
    <property type="entry name" value="Ketoacyl_synth_N"/>
</dbReference>
<dbReference type="SMART" id="SM00827">
    <property type="entry name" value="PKS_AT"/>
    <property type="match status" value="1"/>
</dbReference>
<dbReference type="InterPro" id="IPR009081">
    <property type="entry name" value="PP-bd_ACP"/>
</dbReference>
<feature type="compositionally biased region" description="Low complexity" evidence="5">
    <location>
        <begin position="1881"/>
        <end position="1895"/>
    </location>
</feature>
<dbReference type="InterPro" id="IPR036736">
    <property type="entry name" value="ACP-like_sf"/>
</dbReference>
<dbReference type="Pfam" id="PF00975">
    <property type="entry name" value="Thioesterase"/>
    <property type="match status" value="1"/>
</dbReference>
<evidence type="ECO:0000313" key="10">
    <source>
        <dbReference type="Proteomes" id="UP001203852"/>
    </source>
</evidence>
<dbReference type="InterPro" id="IPR030918">
    <property type="entry name" value="PT_fungal_PKS"/>
</dbReference>
<dbReference type="InterPro" id="IPR042104">
    <property type="entry name" value="PKS_dehydratase_sf"/>
</dbReference>
<dbReference type="Gene3D" id="3.10.129.110">
    <property type="entry name" value="Polyketide synthase dehydratase"/>
    <property type="match status" value="1"/>
</dbReference>
<feature type="compositionally biased region" description="Basic residues" evidence="5">
    <location>
        <begin position="1642"/>
        <end position="1652"/>
    </location>
</feature>
<dbReference type="GO" id="GO:0004312">
    <property type="term" value="F:fatty acid synthase activity"/>
    <property type="evidence" value="ECO:0007669"/>
    <property type="project" value="TreeGrafter"/>
</dbReference>
<dbReference type="InterPro" id="IPR049900">
    <property type="entry name" value="PKS_mFAS_DH"/>
</dbReference>
<dbReference type="InterPro" id="IPR018201">
    <property type="entry name" value="Ketoacyl_synth_AS"/>
</dbReference>
<dbReference type="InterPro" id="IPR006162">
    <property type="entry name" value="Ppantetheine_attach_site"/>
</dbReference>
<evidence type="ECO:0000256" key="4">
    <source>
        <dbReference type="PROSITE-ProRule" id="PRU01363"/>
    </source>
</evidence>
<dbReference type="CDD" id="cd00833">
    <property type="entry name" value="PKS"/>
    <property type="match status" value="1"/>
</dbReference>
<accession>A0AAN6IFL6</accession>
<dbReference type="EMBL" id="MU404352">
    <property type="protein sequence ID" value="KAI1615666.1"/>
    <property type="molecule type" value="Genomic_DNA"/>
</dbReference>
<reference evidence="9" key="1">
    <citation type="journal article" date="2022" name="bioRxiv">
        <title>Deciphering the potential niche of two novel black yeast fungi from a biological soil crust based on their genomes, phenotypes, and melanin regulation.</title>
        <authorList>
            <consortium name="DOE Joint Genome Institute"/>
            <person name="Carr E.C."/>
            <person name="Barton Q."/>
            <person name="Grambo S."/>
            <person name="Sullivan M."/>
            <person name="Renfro C.M."/>
            <person name="Kuo A."/>
            <person name="Pangilinan J."/>
            <person name="Lipzen A."/>
            <person name="Keymanesh K."/>
            <person name="Savage E."/>
            <person name="Barry K."/>
            <person name="Grigoriev I.V."/>
            <person name="Riekhof W.R."/>
            <person name="Harris S.S."/>
        </authorList>
    </citation>
    <scope>NUCLEOTIDE SEQUENCE</scope>
    <source>
        <strain evidence="9">JF 03-4F</strain>
    </source>
</reference>
<dbReference type="GO" id="GO:0044550">
    <property type="term" value="P:secondary metabolite biosynthetic process"/>
    <property type="evidence" value="ECO:0007669"/>
    <property type="project" value="TreeGrafter"/>
</dbReference>
<dbReference type="PANTHER" id="PTHR43775">
    <property type="entry name" value="FATTY ACID SYNTHASE"/>
    <property type="match status" value="1"/>
</dbReference>
<feature type="domain" description="Carrier" evidence="6">
    <location>
        <begin position="1801"/>
        <end position="1878"/>
    </location>
</feature>
<dbReference type="FunFam" id="1.10.1200.10:FF:000011">
    <property type="entry name" value="Sterigmatocystin biosynthesis polyketide synthase"/>
    <property type="match status" value="1"/>
</dbReference>
<dbReference type="GO" id="GO:0004315">
    <property type="term" value="F:3-oxoacyl-[acyl-carrier-protein] synthase activity"/>
    <property type="evidence" value="ECO:0007669"/>
    <property type="project" value="InterPro"/>
</dbReference>
<feature type="compositionally biased region" description="Basic and acidic residues" evidence="5">
    <location>
        <begin position="404"/>
        <end position="416"/>
    </location>
</feature>
<dbReference type="Gene3D" id="3.40.47.10">
    <property type="match status" value="1"/>
</dbReference>
<evidence type="ECO:0000259" key="7">
    <source>
        <dbReference type="PROSITE" id="PS52004"/>
    </source>
</evidence>
<dbReference type="Pfam" id="PF00109">
    <property type="entry name" value="ketoacyl-synt"/>
    <property type="match status" value="1"/>
</dbReference>
<keyword evidence="3" id="KW-0808">Transferase</keyword>
<feature type="compositionally biased region" description="Low complexity" evidence="5">
    <location>
        <begin position="1787"/>
        <end position="1800"/>
    </location>
</feature>
<dbReference type="NCBIfam" id="TIGR04532">
    <property type="entry name" value="PT_fungal_PKS"/>
    <property type="match status" value="1"/>
</dbReference>
<feature type="region of interest" description="Disordered" evidence="5">
    <location>
        <begin position="404"/>
        <end position="424"/>
    </location>
</feature>
<feature type="region of interest" description="Disordered" evidence="5">
    <location>
        <begin position="1738"/>
        <end position="1800"/>
    </location>
</feature>